<evidence type="ECO:0000313" key="3">
    <source>
        <dbReference type="EMBL" id="KAF3544987.1"/>
    </source>
</evidence>
<feature type="region of interest" description="Disordered" evidence="1">
    <location>
        <begin position="244"/>
        <end position="294"/>
    </location>
</feature>
<accession>A0ABQ7C021</accession>
<proteinExistence type="predicted"/>
<dbReference type="EMBL" id="QGKV02000832">
    <property type="protein sequence ID" value="KAF3544987.1"/>
    <property type="molecule type" value="Genomic_DNA"/>
</dbReference>
<evidence type="ECO:0000259" key="2">
    <source>
        <dbReference type="SMART" id="SM00666"/>
    </source>
</evidence>
<dbReference type="Proteomes" id="UP000266723">
    <property type="component" value="Unassembled WGS sequence"/>
</dbReference>
<dbReference type="Pfam" id="PF00564">
    <property type="entry name" value="PB1"/>
    <property type="match status" value="1"/>
</dbReference>
<reference evidence="3 4" key="1">
    <citation type="journal article" date="2020" name="BMC Genomics">
        <title>Intraspecific diversification of the crop wild relative Brassica cretica Lam. using demographic model selection.</title>
        <authorList>
            <person name="Kioukis A."/>
            <person name="Michalopoulou V.A."/>
            <person name="Briers L."/>
            <person name="Pirintsos S."/>
            <person name="Studholme D.J."/>
            <person name="Pavlidis P."/>
            <person name="Sarris P.F."/>
        </authorList>
    </citation>
    <scope>NUCLEOTIDE SEQUENCE [LARGE SCALE GENOMIC DNA]</scope>
    <source>
        <strain evidence="4">cv. PFS-1207/04</strain>
    </source>
</reference>
<organism evidence="3 4">
    <name type="scientific">Brassica cretica</name>
    <name type="common">Mustard</name>
    <dbReference type="NCBI Taxonomy" id="69181"/>
    <lineage>
        <taxon>Eukaryota</taxon>
        <taxon>Viridiplantae</taxon>
        <taxon>Streptophyta</taxon>
        <taxon>Embryophyta</taxon>
        <taxon>Tracheophyta</taxon>
        <taxon>Spermatophyta</taxon>
        <taxon>Magnoliopsida</taxon>
        <taxon>eudicotyledons</taxon>
        <taxon>Gunneridae</taxon>
        <taxon>Pentapetalae</taxon>
        <taxon>rosids</taxon>
        <taxon>malvids</taxon>
        <taxon>Brassicales</taxon>
        <taxon>Brassicaceae</taxon>
        <taxon>Brassiceae</taxon>
        <taxon>Brassica</taxon>
    </lineage>
</organism>
<dbReference type="SUPFAM" id="SSF54277">
    <property type="entry name" value="CAD &amp; PB1 domains"/>
    <property type="match status" value="1"/>
</dbReference>
<gene>
    <name evidence="3" type="ORF">DY000_02003849</name>
</gene>
<comment type="caution">
    <text evidence="3">The sequence shown here is derived from an EMBL/GenBank/DDBJ whole genome shotgun (WGS) entry which is preliminary data.</text>
</comment>
<keyword evidence="4" id="KW-1185">Reference proteome</keyword>
<dbReference type="Gene3D" id="3.10.20.90">
    <property type="entry name" value="Phosphatidylinositol 3-kinase Catalytic Subunit, Chain A, domain 1"/>
    <property type="match status" value="1"/>
</dbReference>
<feature type="compositionally biased region" description="Polar residues" evidence="1">
    <location>
        <begin position="246"/>
        <end position="260"/>
    </location>
</feature>
<feature type="domain" description="PB1" evidence="2">
    <location>
        <begin position="74"/>
        <end position="158"/>
    </location>
</feature>
<dbReference type="InterPro" id="IPR000270">
    <property type="entry name" value="PB1_dom"/>
</dbReference>
<dbReference type="SMART" id="SM00666">
    <property type="entry name" value="PB1"/>
    <property type="match status" value="1"/>
</dbReference>
<evidence type="ECO:0000313" key="4">
    <source>
        <dbReference type="Proteomes" id="UP000266723"/>
    </source>
</evidence>
<sequence>MHAFSLSSVDESSEETQAFFVSHIAAIDLRRSYLFIYRFSSLFTRFVVSCNLSFRFSNFSMDRLCNHRKIEAEIRIYSVSYGGVLRRFRVPVKANGQLDLDMAGLRGKIAALCNLLNDGFSLTYSDEDGDVVALVDDNDLFDVTNQRLKFLKISVQLNNGMTTNSIATERSGSSSASGMPDSQNQVVIIQKDINDVMMAVPNPMRDTITNVYIDLTSKAPSSSPVVGELFDCISKLGKLSIPQEGTPCSSVTKPGSSVPSTGEKKYISKKSQTGKKPATFGHVPTSMGVGAKFD</sequence>
<name>A0ABQ7C021_BRACR</name>
<evidence type="ECO:0000256" key="1">
    <source>
        <dbReference type="SAM" id="MobiDB-lite"/>
    </source>
</evidence>
<protein>
    <recommendedName>
        <fullName evidence="2">PB1 domain-containing protein</fullName>
    </recommendedName>
</protein>
<dbReference type="PANTHER" id="PTHR20930:SF8">
    <property type="entry name" value="ZZ-TYPE DOMAIN-CONTAINING PROTEIN"/>
    <property type="match status" value="1"/>
</dbReference>
<dbReference type="PANTHER" id="PTHR20930">
    <property type="entry name" value="OVARIAN CARCINOMA ANTIGEN CA125-RELATED"/>
    <property type="match status" value="1"/>
</dbReference>